<name>A0A0A1IWL6_9CAUD</name>
<protein>
    <recommendedName>
        <fullName evidence="4">Terminase small subunit</fullName>
    </recommendedName>
</protein>
<keyword evidence="3" id="KW-1185">Reference proteome</keyword>
<feature type="region of interest" description="Disordered" evidence="1">
    <location>
        <begin position="1"/>
        <end position="22"/>
    </location>
</feature>
<dbReference type="GeneID" id="23680030"/>
<evidence type="ECO:0008006" key="4">
    <source>
        <dbReference type="Google" id="ProtNLM"/>
    </source>
</evidence>
<dbReference type="OrthoDB" id="27140at10239"/>
<dbReference type="KEGG" id="vg:23680030"/>
<proteinExistence type="predicted"/>
<evidence type="ECO:0000313" key="3">
    <source>
        <dbReference type="Proteomes" id="UP000030226"/>
    </source>
</evidence>
<gene>
    <name evidence="2" type="primary">ORF45</name>
</gene>
<organism evidence="2 3">
    <name type="scientific">Pseudomonas phage vB_PaeS_PAO1_Ab18</name>
    <dbReference type="NCBI Taxonomy" id="1548905"/>
    <lineage>
        <taxon>Viruses</taxon>
        <taxon>Duplodnaviria</taxon>
        <taxon>Heunggongvirae</taxon>
        <taxon>Uroviricota</taxon>
        <taxon>Caudoviricetes</taxon>
        <taxon>Mesyanzhinovviridae</taxon>
        <taxon>Bradleyvirinae</taxon>
        <taxon>Abidjanvirus</taxon>
        <taxon>Abidjanvirus Ab18</taxon>
        <taxon>Pseudomonas virus Ab18</taxon>
    </lineage>
</organism>
<dbReference type="Proteomes" id="UP000030226">
    <property type="component" value="Segment"/>
</dbReference>
<dbReference type="EMBL" id="LN610577">
    <property type="protein sequence ID" value="CEF89684.1"/>
    <property type="molecule type" value="Genomic_DNA"/>
</dbReference>
<evidence type="ECO:0000313" key="2">
    <source>
        <dbReference type="EMBL" id="CEF89684.1"/>
    </source>
</evidence>
<evidence type="ECO:0000256" key="1">
    <source>
        <dbReference type="SAM" id="MobiDB-lite"/>
    </source>
</evidence>
<feature type="region of interest" description="Disordered" evidence="1">
    <location>
        <begin position="149"/>
        <end position="171"/>
    </location>
</feature>
<dbReference type="RefSeq" id="YP_009125148.1">
    <property type="nucleotide sequence ID" value="NC_026594.1"/>
</dbReference>
<feature type="compositionally biased region" description="Polar residues" evidence="1">
    <location>
        <begin position="162"/>
        <end position="171"/>
    </location>
</feature>
<sequence length="171" mass="19491">MTEKRSQHAKPTPVKHVGKGRPVTEEQFQKFLENYAHTGLLGHSARAADMSPEAVRKRRMADEEFAKACEEALQTYRETLEMEVHRRAVTGWDEPVYQKGEFVGTIRRYSDRLLELQVKRHIPEYRDKFSVAAEVKGGVMVVPATPESMDDWESQFGEKARGTTSHTGGKE</sequence>
<reference evidence="2 3" key="1">
    <citation type="journal article" date="2015" name="PLoS ONE">
        <title>Investigation of a Large Collection of Pseudomonas aeruginosa Bacteriophages Collected from a Single Environmental Source in Abidjan, Cote d'Ivoire.</title>
        <authorList>
            <person name="Essoh C."/>
            <person name="Latino L."/>
            <person name="Midoux C."/>
            <person name="Blouin Y."/>
            <person name="Loukou G."/>
            <person name="Nguetta S.P."/>
            <person name="Lathro S."/>
            <person name="Cablanmian A."/>
            <person name="Kouassi A.K."/>
            <person name="Vergnaud G."/>
            <person name="Pourcel C."/>
        </authorList>
    </citation>
    <scope>NUCLEOTIDE SEQUENCE [LARGE SCALE GENOMIC DNA]</scope>
    <source>
        <strain evidence="2">Ab18</strain>
    </source>
</reference>
<accession>A0A0A1IWL6</accession>